<evidence type="ECO:0000256" key="8">
    <source>
        <dbReference type="ARBA" id="ARBA00023136"/>
    </source>
</evidence>
<dbReference type="NCBIfam" id="TIGR00560">
    <property type="entry name" value="pgsA"/>
    <property type="match status" value="1"/>
</dbReference>
<feature type="transmembrane region" description="Helical" evidence="13">
    <location>
        <begin position="159"/>
        <end position="176"/>
    </location>
</feature>
<evidence type="ECO:0000313" key="15">
    <source>
        <dbReference type="Proteomes" id="UP000272400"/>
    </source>
</evidence>
<dbReference type="Gene3D" id="1.20.120.1760">
    <property type="match status" value="1"/>
</dbReference>
<keyword evidence="15" id="KW-1185">Reference proteome</keyword>
<dbReference type="PANTHER" id="PTHR14269:SF62">
    <property type="entry name" value="CDP-DIACYLGLYCEROL--GLYCEROL-3-PHOSPHATE 3-PHOSPHATIDYLTRANSFERASE 1, CHLOROPLASTIC"/>
    <property type="match status" value="1"/>
</dbReference>
<evidence type="ECO:0000256" key="9">
    <source>
        <dbReference type="ARBA" id="ARBA00023209"/>
    </source>
</evidence>
<gene>
    <name evidence="14" type="ORF">EDD29_1085</name>
</gene>
<accession>A0A3N1CQK5</accession>
<evidence type="ECO:0000256" key="11">
    <source>
        <dbReference type="NCBIfam" id="TIGR00560"/>
    </source>
</evidence>
<evidence type="ECO:0000256" key="13">
    <source>
        <dbReference type="SAM" id="Phobius"/>
    </source>
</evidence>
<dbReference type="GO" id="GO:0016020">
    <property type="term" value="C:membrane"/>
    <property type="evidence" value="ECO:0007669"/>
    <property type="project" value="UniProtKB-SubCell"/>
</dbReference>
<evidence type="ECO:0000256" key="2">
    <source>
        <dbReference type="ARBA" id="ARBA00010441"/>
    </source>
</evidence>
<comment type="caution">
    <text evidence="14">The sequence shown here is derived from an EMBL/GenBank/DDBJ whole genome shotgun (WGS) entry which is preliminary data.</text>
</comment>
<protein>
    <recommendedName>
        <fullName evidence="11">CDP-diacylglycerol--glycerol-3-phosphate 3-phosphatidyltransferase</fullName>
        <ecNumber evidence="11">2.7.8.5</ecNumber>
    </recommendedName>
</protein>
<dbReference type="InterPro" id="IPR043130">
    <property type="entry name" value="CDP-OH_PTrfase_TM_dom"/>
</dbReference>
<evidence type="ECO:0000256" key="1">
    <source>
        <dbReference type="ARBA" id="ARBA00004141"/>
    </source>
</evidence>
<dbReference type="PROSITE" id="PS00379">
    <property type="entry name" value="CDP_ALCOHOL_P_TRANSF"/>
    <property type="match status" value="1"/>
</dbReference>
<dbReference type="Proteomes" id="UP000272400">
    <property type="component" value="Unassembled WGS sequence"/>
</dbReference>
<evidence type="ECO:0000256" key="3">
    <source>
        <dbReference type="ARBA" id="ARBA00022516"/>
    </source>
</evidence>
<evidence type="ECO:0000313" key="14">
    <source>
        <dbReference type="EMBL" id="ROO83579.1"/>
    </source>
</evidence>
<sequence length="185" mass="20388">MTSPQDRRVSTLNPANVLTVLRIALVPPFFAILVLTEGTAWRLTALALFVFAAFTDYADGRIARSRKEITTFGKIVDPIADKLLTGAALVGLSMNDELTWWATWIILAREVPVTVHRLFLLRDDVVVAAEKLGKYKAAIQMLAIVVYLLPVRLDPLNGILMTIAVVMTVVSGLEYLNARRRAALG</sequence>
<dbReference type="EC" id="2.7.8.5" evidence="11"/>
<evidence type="ECO:0000256" key="5">
    <source>
        <dbReference type="ARBA" id="ARBA00022692"/>
    </source>
</evidence>
<dbReference type="EMBL" id="RJKE01000001">
    <property type="protein sequence ID" value="ROO83579.1"/>
    <property type="molecule type" value="Genomic_DNA"/>
</dbReference>
<dbReference type="GO" id="GO:0046474">
    <property type="term" value="P:glycerophospholipid biosynthetic process"/>
    <property type="evidence" value="ECO:0007669"/>
    <property type="project" value="TreeGrafter"/>
</dbReference>
<evidence type="ECO:0000256" key="4">
    <source>
        <dbReference type="ARBA" id="ARBA00022679"/>
    </source>
</evidence>
<dbReference type="InterPro" id="IPR004570">
    <property type="entry name" value="Phosphatidylglycerol_P_synth"/>
</dbReference>
<feature type="transmembrane region" description="Helical" evidence="13">
    <location>
        <begin position="40"/>
        <end position="58"/>
    </location>
</feature>
<dbReference type="PANTHER" id="PTHR14269">
    <property type="entry name" value="CDP-DIACYLGLYCEROL--GLYCEROL-3-PHOSPHATE 3-PHOSPHATIDYLTRANSFERASE-RELATED"/>
    <property type="match status" value="1"/>
</dbReference>
<evidence type="ECO:0000256" key="6">
    <source>
        <dbReference type="ARBA" id="ARBA00022989"/>
    </source>
</evidence>
<keyword evidence="3" id="KW-0444">Lipid biosynthesis</keyword>
<keyword evidence="8 13" id="KW-0472">Membrane</keyword>
<reference evidence="14 15" key="1">
    <citation type="submission" date="2018-11" db="EMBL/GenBank/DDBJ databases">
        <title>Sequencing the genomes of 1000 actinobacteria strains.</title>
        <authorList>
            <person name="Klenk H.-P."/>
        </authorList>
    </citation>
    <scope>NUCLEOTIDE SEQUENCE [LARGE SCALE GENOMIC DNA]</scope>
    <source>
        <strain evidence="14 15">DSM 44254</strain>
    </source>
</reference>
<comment type="similarity">
    <text evidence="2 12">Belongs to the CDP-alcohol phosphatidyltransferase class-I family.</text>
</comment>
<feature type="transmembrane region" description="Helical" evidence="13">
    <location>
        <begin position="137"/>
        <end position="153"/>
    </location>
</feature>
<feature type="transmembrane region" description="Helical" evidence="13">
    <location>
        <begin position="12"/>
        <end position="34"/>
    </location>
</feature>
<dbReference type="PIRSF" id="PIRSF000847">
    <property type="entry name" value="Phos_ph_gly_syn"/>
    <property type="match status" value="1"/>
</dbReference>
<dbReference type="UniPathway" id="UPA00085"/>
<keyword evidence="7" id="KW-0443">Lipid metabolism</keyword>
<dbReference type="OrthoDB" id="9796672at2"/>
<dbReference type="AlphaFoldDB" id="A0A3N1CQK5"/>
<proteinExistence type="inferred from homology"/>
<evidence type="ECO:0000256" key="7">
    <source>
        <dbReference type="ARBA" id="ARBA00023098"/>
    </source>
</evidence>
<evidence type="ECO:0000256" key="12">
    <source>
        <dbReference type="RuleBase" id="RU003750"/>
    </source>
</evidence>
<dbReference type="Pfam" id="PF01066">
    <property type="entry name" value="CDP-OH_P_transf"/>
    <property type="match status" value="1"/>
</dbReference>
<dbReference type="InterPro" id="IPR048254">
    <property type="entry name" value="CDP_ALCOHOL_P_TRANSF_CS"/>
</dbReference>
<comment type="subcellular location">
    <subcellularLocation>
        <location evidence="1">Membrane</location>
        <topology evidence="1">Multi-pass membrane protein</topology>
    </subcellularLocation>
</comment>
<dbReference type="InterPro" id="IPR000462">
    <property type="entry name" value="CDP-OH_P_trans"/>
</dbReference>
<dbReference type="GO" id="GO:0008444">
    <property type="term" value="F:CDP-diacylglycerol-glycerol-3-phosphate 3-phosphatidyltransferase activity"/>
    <property type="evidence" value="ECO:0007669"/>
    <property type="project" value="UniProtKB-UniRule"/>
</dbReference>
<keyword evidence="5 13" id="KW-0812">Transmembrane</keyword>
<dbReference type="InterPro" id="IPR050324">
    <property type="entry name" value="CDP-alcohol_PTase-I"/>
</dbReference>
<name>A0A3N1CQK5_9ACTN</name>
<organism evidence="14 15">
    <name type="scientific">Actinocorallia herbida</name>
    <dbReference type="NCBI Taxonomy" id="58109"/>
    <lineage>
        <taxon>Bacteria</taxon>
        <taxon>Bacillati</taxon>
        <taxon>Actinomycetota</taxon>
        <taxon>Actinomycetes</taxon>
        <taxon>Streptosporangiales</taxon>
        <taxon>Thermomonosporaceae</taxon>
        <taxon>Actinocorallia</taxon>
    </lineage>
</organism>
<keyword evidence="10" id="KW-1208">Phospholipid metabolism</keyword>
<evidence type="ECO:0000256" key="10">
    <source>
        <dbReference type="ARBA" id="ARBA00023264"/>
    </source>
</evidence>
<keyword evidence="9" id="KW-0594">Phospholipid biosynthesis</keyword>
<keyword evidence="6 13" id="KW-1133">Transmembrane helix</keyword>
<keyword evidence="4 12" id="KW-0808">Transferase</keyword>